<dbReference type="AlphaFoldDB" id="A0A9N9JRV7"/>
<evidence type="ECO:0000313" key="2">
    <source>
        <dbReference type="Proteomes" id="UP000789396"/>
    </source>
</evidence>
<gene>
    <name evidence="1" type="ORF">RFULGI_LOCUS16954</name>
</gene>
<proteinExistence type="predicted"/>
<accession>A0A9N9JRV7</accession>
<evidence type="ECO:0000313" key="1">
    <source>
        <dbReference type="EMBL" id="CAG8793186.1"/>
    </source>
</evidence>
<organism evidence="1 2">
    <name type="scientific">Racocetra fulgida</name>
    <dbReference type="NCBI Taxonomy" id="60492"/>
    <lineage>
        <taxon>Eukaryota</taxon>
        <taxon>Fungi</taxon>
        <taxon>Fungi incertae sedis</taxon>
        <taxon>Mucoromycota</taxon>
        <taxon>Glomeromycotina</taxon>
        <taxon>Glomeromycetes</taxon>
        <taxon>Diversisporales</taxon>
        <taxon>Gigasporaceae</taxon>
        <taxon>Racocetra</taxon>
    </lineage>
</organism>
<dbReference type="Proteomes" id="UP000789396">
    <property type="component" value="Unassembled WGS sequence"/>
</dbReference>
<keyword evidence="2" id="KW-1185">Reference proteome</keyword>
<dbReference type="OrthoDB" id="2467871at2759"/>
<protein>
    <submittedName>
        <fullName evidence="1">4260_t:CDS:1</fullName>
    </submittedName>
</protein>
<dbReference type="EMBL" id="CAJVPZ010063352">
    <property type="protein sequence ID" value="CAG8793186.1"/>
    <property type="molecule type" value="Genomic_DNA"/>
</dbReference>
<sequence length="82" mass="9392">MRISISALFLELSELKAKYVNTGYSYGLLPNKSIDLDRMNSICTRMMMPVIEFEELEFDNNAFETIMPLMSSFCSEKGSFNS</sequence>
<name>A0A9N9JRV7_9GLOM</name>
<comment type="caution">
    <text evidence="1">The sequence shown here is derived from an EMBL/GenBank/DDBJ whole genome shotgun (WGS) entry which is preliminary data.</text>
</comment>
<reference evidence="1" key="1">
    <citation type="submission" date="2021-06" db="EMBL/GenBank/DDBJ databases">
        <authorList>
            <person name="Kallberg Y."/>
            <person name="Tangrot J."/>
            <person name="Rosling A."/>
        </authorList>
    </citation>
    <scope>NUCLEOTIDE SEQUENCE</scope>
    <source>
        <strain evidence="1">IN212</strain>
    </source>
</reference>
<feature type="non-terminal residue" evidence="1">
    <location>
        <position position="82"/>
    </location>
</feature>